<gene>
    <name evidence="1" type="ORF">FQN60_018749</name>
</gene>
<dbReference type="PANTHER" id="PTHR46791">
    <property type="entry name" value="EXPRESSED PROTEIN"/>
    <property type="match status" value="1"/>
</dbReference>
<feature type="non-terminal residue" evidence="1">
    <location>
        <position position="144"/>
    </location>
</feature>
<accession>A0A5J5CEZ9</accession>
<proteinExistence type="predicted"/>
<protein>
    <recommendedName>
        <fullName evidence="3">HTH-like domain-containing protein</fullName>
    </recommendedName>
</protein>
<sequence length="144" mass="16804">MSLRSLKSKLKSFSLSRKTHFSPLNTVRAAIQEELKGPGQHYGYRSMWQTLRQKYSLTMRRDDVMTLTRELDPSGVPLRARRRFVRRVYSSCGPNHERHLFSGSRGHACLVRFVFLGVLQRDLDESREKWNTHAIRPVNQSCCP</sequence>
<evidence type="ECO:0008006" key="3">
    <source>
        <dbReference type="Google" id="ProtNLM"/>
    </source>
</evidence>
<dbReference type="AlphaFoldDB" id="A0A5J5CEZ9"/>
<reference evidence="1 2" key="1">
    <citation type="submission" date="2019-08" db="EMBL/GenBank/DDBJ databases">
        <title>A chromosome-level genome assembly, high-density linkage maps, and genome scans reveal the genomic architecture of hybrid incompatibilities underlying speciation via character displacement in darters (Percidae: Etheostominae).</title>
        <authorList>
            <person name="Moran R.L."/>
            <person name="Catchen J.M."/>
            <person name="Fuller R.C."/>
        </authorList>
    </citation>
    <scope>NUCLEOTIDE SEQUENCE [LARGE SCALE GENOMIC DNA]</scope>
    <source>
        <strain evidence="1">EspeVRDwgs_2016</strain>
        <tissue evidence="1">Muscle</tissue>
    </source>
</reference>
<evidence type="ECO:0000313" key="1">
    <source>
        <dbReference type="EMBL" id="KAA8579176.1"/>
    </source>
</evidence>
<evidence type="ECO:0000313" key="2">
    <source>
        <dbReference type="Proteomes" id="UP000327493"/>
    </source>
</evidence>
<dbReference type="EMBL" id="VOFY01000041">
    <property type="protein sequence ID" value="KAA8579176.1"/>
    <property type="molecule type" value="Genomic_DNA"/>
</dbReference>
<name>A0A5J5CEZ9_9PERO</name>
<organism evidence="1 2">
    <name type="scientific">Etheostoma spectabile</name>
    <name type="common">orangethroat darter</name>
    <dbReference type="NCBI Taxonomy" id="54343"/>
    <lineage>
        <taxon>Eukaryota</taxon>
        <taxon>Metazoa</taxon>
        <taxon>Chordata</taxon>
        <taxon>Craniata</taxon>
        <taxon>Vertebrata</taxon>
        <taxon>Euteleostomi</taxon>
        <taxon>Actinopterygii</taxon>
        <taxon>Neopterygii</taxon>
        <taxon>Teleostei</taxon>
        <taxon>Neoteleostei</taxon>
        <taxon>Acanthomorphata</taxon>
        <taxon>Eupercaria</taxon>
        <taxon>Perciformes</taxon>
        <taxon>Percoidei</taxon>
        <taxon>Percidae</taxon>
        <taxon>Etheostomatinae</taxon>
        <taxon>Etheostoma</taxon>
    </lineage>
</organism>
<keyword evidence="2" id="KW-1185">Reference proteome</keyword>
<dbReference type="Proteomes" id="UP000327493">
    <property type="component" value="Unassembled WGS sequence"/>
</dbReference>
<comment type="caution">
    <text evidence="1">The sequence shown here is derived from an EMBL/GenBank/DDBJ whole genome shotgun (WGS) entry which is preliminary data.</text>
</comment>
<dbReference type="PANTHER" id="PTHR46791:SF12">
    <property type="match status" value="1"/>
</dbReference>